<dbReference type="InterPro" id="IPR045853">
    <property type="entry name" value="Pep_chain_release_fac_I_sf"/>
</dbReference>
<feature type="transmembrane region" description="Helical" evidence="5">
    <location>
        <begin position="938"/>
        <end position="957"/>
    </location>
</feature>
<dbReference type="SMART" id="SM00937">
    <property type="entry name" value="PCRF"/>
    <property type="match status" value="1"/>
</dbReference>
<proteinExistence type="inferred from homology"/>
<keyword evidence="3" id="KW-0648">Protein biosynthesis</keyword>
<dbReference type="EMBL" id="CBTN010000094">
    <property type="protein sequence ID" value="CDH60498.1"/>
    <property type="molecule type" value="Genomic_DNA"/>
</dbReference>
<dbReference type="PANTHER" id="PTHR43804">
    <property type="entry name" value="LD18447P"/>
    <property type="match status" value="1"/>
</dbReference>
<dbReference type="InterPro" id="IPR005139">
    <property type="entry name" value="PCRF"/>
</dbReference>
<dbReference type="STRING" id="1263082.A0A068SDR5"/>
<evidence type="ECO:0000256" key="5">
    <source>
        <dbReference type="SAM" id="Phobius"/>
    </source>
</evidence>
<evidence type="ECO:0000313" key="7">
    <source>
        <dbReference type="EMBL" id="CDH60498.1"/>
    </source>
</evidence>
<comment type="caution">
    <text evidence="7">The sequence shown here is derived from an EMBL/GenBank/DDBJ whole genome shotgun (WGS) entry which is preliminary data.</text>
</comment>
<feature type="transmembrane region" description="Helical" evidence="5">
    <location>
        <begin position="659"/>
        <end position="679"/>
    </location>
</feature>
<dbReference type="SUPFAM" id="SSF75620">
    <property type="entry name" value="Release factor"/>
    <property type="match status" value="1"/>
</dbReference>
<organism evidence="7 8">
    <name type="scientific">Lichtheimia corymbifera JMRC:FSU:9682</name>
    <dbReference type="NCBI Taxonomy" id="1263082"/>
    <lineage>
        <taxon>Eukaryota</taxon>
        <taxon>Fungi</taxon>
        <taxon>Fungi incertae sedis</taxon>
        <taxon>Mucoromycota</taxon>
        <taxon>Mucoromycotina</taxon>
        <taxon>Mucoromycetes</taxon>
        <taxon>Mucorales</taxon>
        <taxon>Lichtheimiaceae</taxon>
        <taxon>Lichtheimia</taxon>
    </lineage>
</organism>
<dbReference type="InterPro" id="IPR004373">
    <property type="entry name" value="RF-1"/>
</dbReference>
<dbReference type="GO" id="GO:0005739">
    <property type="term" value="C:mitochondrion"/>
    <property type="evidence" value="ECO:0007669"/>
    <property type="project" value="GOC"/>
</dbReference>
<feature type="transmembrane region" description="Helical" evidence="5">
    <location>
        <begin position="775"/>
        <end position="796"/>
    </location>
</feature>
<feature type="transmembrane region" description="Helical" evidence="5">
    <location>
        <begin position="1004"/>
        <end position="1025"/>
    </location>
</feature>
<dbReference type="GO" id="GO:0032543">
    <property type="term" value="P:mitochondrial translation"/>
    <property type="evidence" value="ECO:0007669"/>
    <property type="project" value="UniProtKB-ARBA"/>
</dbReference>
<dbReference type="Gene3D" id="3.30.70.1660">
    <property type="match status" value="2"/>
</dbReference>
<feature type="transmembrane region" description="Helical" evidence="5">
    <location>
        <begin position="816"/>
        <end position="841"/>
    </location>
</feature>
<keyword evidence="5" id="KW-0472">Membrane</keyword>
<dbReference type="InterPro" id="IPR050057">
    <property type="entry name" value="Prokaryotic/Mito_RF"/>
</dbReference>
<feature type="transmembrane region" description="Helical" evidence="5">
    <location>
        <begin position="628"/>
        <end position="647"/>
    </location>
</feature>
<protein>
    <submittedName>
        <fullName evidence="7">Peptide chain release factor 1</fullName>
    </submittedName>
</protein>
<feature type="region of interest" description="Disordered" evidence="4">
    <location>
        <begin position="503"/>
        <end position="531"/>
    </location>
</feature>
<dbReference type="GO" id="GO:0016149">
    <property type="term" value="F:translation release factor activity, codon specific"/>
    <property type="evidence" value="ECO:0007669"/>
    <property type="project" value="InterPro"/>
</dbReference>
<evidence type="ECO:0000256" key="3">
    <source>
        <dbReference type="ARBA" id="ARBA00022917"/>
    </source>
</evidence>
<dbReference type="PANTHER" id="PTHR43804:SF7">
    <property type="entry name" value="LD18447P"/>
    <property type="match status" value="1"/>
</dbReference>
<evidence type="ECO:0000256" key="2">
    <source>
        <dbReference type="ARBA" id="ARBA00022481"/>
    </source>
</evidence>
<sequence length="1077" mass="119864">MLLVTLRCITRQSTRYYSSTARAAVLPSSRITEPLEKRLTHLVQRHDILLSKLNSNTLESKELVQVSKELAGLSNVKTLYGDWEKSTNDLVQLHDMLSSSESQDEEMVEMAKEEYTDIMGRIGEIERDLVSELVPKDAADEASAILEIRAGAGGDEAALFSADMARMYERFAQLQRWKWEILSKSEDAGFKGLKDITVNIAGQNVFGLMKYESGVHRVQRVPATESQGRIHTSTVTVAILPQPTEVDIQIKDSDLRVDVYRASGAGGQHVNTTDSAVRITHIPTGIQVAMQDERSQHKNKAKALKVLRAKIYDIEREKTDKARRDSRNKQIGSGDRSEKIRTYNFPQNRVTDHRINLTLYELEPVMMGEGLMRVIEPLQEGESTAEIVRRKRAQRQSKRAGVATTTTTTITTTTPIESTMTATMVSETWETWVTAAPLERILWIVSFAWIVYHVDHLMFSSEALTTWMGLLVLGLTASHLAVRVANARNKADNTKTYIDRAYSTTSSEDHLPETETPTATTTNSPMYKRKPKTKQFPIGQKTFGIFGASRNSFRADADGGILCGILLLPMVAMAKVDDVVKSEMDPIRLAQVHSALELTLVMGLLFLLLVLANTLLQPMRRSLRKRGFFVLSLAVSTVFTYTVTRLFPLTPCLRQVPNAINTVVVMAFLWALYICTVALKRCFTLGEMCVLSQATAVLVFNSLCMMMSEGVPSFLKMDNRLDPVTVLLHAVTLGMMLIGMAAYPLLWRSRHLAQKPYWRSNPSAQALSSIHRKRIIISFAVYVLTVAFVTLVIAPVCKSIMDEDPFTWTLSFVFLSPQRLLLCVYWALAISATVIVWVLVLDFSSPDTTQQPSPPSVFNGVQGKTLTSSLNKKRKLFHALAVIMFVPGVLMEPAFLQLAFGVALSAFLYLEYLRYFAIWPYGKSIHLFLAEFIDSRDLGPVILSHIYLLLGCAAPVWLNSSNLLASVSGILALGFGDTAASIVGKRYGRWHWPGSKKTVEGTMAFVVTMYASAVLIMYGSAFLGIHSATHFIVSMTSADWAAFLITASLTGLLEALSSQNDNIIIPLYIFALILLTK</sequence>
<feature type="domain" description="Prokaryotic-type class I peptide chain release factors" evidence="6">
    <location>
        <begin position="261"/>
        <end position="277"/>
    </location>
</feature>
<dbReference type="HAMAP" id="MF_00093">
    <property type="entry name" value="Rel_fac_1"/>
    <property type="match status" value="1"/>
</dbReference>
<evidence type="ECO:0000256" key="1">
    <source>
        <dbReference type="ARBA" id="ARBA00010835"/>
    </source>
</evidence>
<feature type="transmembrane region" description="Helical" evidence="5">
    <location>
        <begin position="465"/>
        <end position="485"/>
    </location>
</feature>
<keyword evidence="8" id="KW-1185">Reference proteome</keyword>
<evidence type="ECO:0000313" key="8">
    <source>
        <dbReference type="Proteomes" id="UP000027586"/>
    </source>
</evidence>
<dbReference type="Gene3D" id="6.10.140.1950">
    <property type="match status" value="1"/>
</dbReference>
<reference evidence="7" key="1">
    <citation type="submission" date="2013-08" db="EMBL/GenBank/DDBJ databases">
        <title>Gene expansion shapes genome architecture in the human pathogen Lichtheimia corymbifera: an evolutionary genomics analysis in the ancient terrestrial Mucorales (Mucoromycotina).</title>
        <authorList>
            <person name="Schwartze V.U."/>
            <person name="Winter S."/>
            <person name="Shelest E."/>
            <person name="Marcet-Houben M."/>
            <person name="Horn F."/>
            <person name="Wehner S."/>
            <person name="Hoffmann K."/>
            <person name="Riege K."/>
            <person name="Sammeth M."/>
            <person name="Nowrousian M."/>
            <person name="Valiante V."/>
            <person name="Linde J."/>
            <person name="Jacobsen I.D."/>
            <person name="Marz M."/>
            <person name="Brakhage A.A."/>
            <person name="Gabaldon T."/>
            <person name="Bocker S."/>
            <person name="Voigt K."/>
        </authorList>
    </citation>
    <scope>NUCLEOTIDE SEQUENCE [LARGE SCALE GENOMIC DNA]</scope>
    <source>
        <strain evidence="7">FSU 9682</strain>
    </source>
</reference>
<dbReference type="OrthoDB" id="377083at2759"/>
<feature type="region of interest" description="Disordered" evidence="4">
    <location>
        <begin position="318"/>
        <end position="340"/>
    </location>
</feature>
<dbReference type="InterPro" id="IPR000352">
    <property type="entry name" value="Pep_chain_release_fac_I"/>
</dbReference>
<dbReference type="FunFam" id="3.30.160.20:FF:000004">
    <property type="entry name" value="Peptide chain release factor 1"/>
    <property type="match status" value="1"/>
</dbReference>
<keyword evidence="5" id="KW-1133">Transmembrane helix</keyword>
<dbReference type="Pfam" id="PF03462">
    <property type="entry name" value="PCRF"/>
    <property type="match status" value="1"/>
</dbReference>
<dbReference type="Pfam" id="PF00472">
    <property type="entry name" value="RF-1"/>
    <property type="match status" value="1"/>
</dbReference>
<comment type="similarity">
    <text evidence="1">Belongs to the prokaryotic/mitochondrial release factor family.</text>
</comment>
<dbReference type="Gene3D" id="3.30.160.20">
    <property type="match status" value="1"/>
</dbReference>
<accession>A0A068SDR5</accession>
<feature type="compositionally biased region" description="Basic and acidic residues" evidence="4">
    <location>
        <begin position="318"/>
        <end position="328"/>
    </location>
</feature>
<dbReference type="AlphaFoldDB" id="A0A068SDR5"/>
<dbReference type="NCBIfam" id="NF001859">
    <property type="entry name" value="PRK00591.1"/>
    <property type="match status" value="1"/>
</dbReference>
<dbReference type="VEuPathDB" id="FungiDB:LCOR_11283.1"/>
<feature type="transmembrane region" description="Helical" evidence="5">
    <location>
        <begin position="691"/>
        <end position="714"/>
    </location>
</feature>
<evidence type="ECO:0000256" key="4">
    <source>
        <dbReference type="SAM" id="MobiDB-lite"/>
    </source>
</evidence>
<gene>
    <name evidence="7" type="ORF">LCOR_11283.1</name>
</gene>
<feature type="transmembrane region" description="Helical" evidence="5">
    <location>
        <begin position="898"/>
        <end position="917"/>
    </location>
</feature>
<dbReference type="FunFam" id="3.30.70.1660:FF:000002">
    <property type="entry name" value="Peptide chain release factor 1"/>
    <property type="match status" value="1"/>
</dbReference>
<feature type="transmembrane region" description="Helical" evidence="5">
    <location>
        <begin position="1031"/>
        <end position="1053"/>
    </location>
</feature>
<feature type="transmembrane region" description="Helical" evidence="5">
    <location>
        <begin position="596"/>
        <end position="616"/>
    </location>
</feature>
<feature type="transmembrane region" description="Helical" evidence="5">
    <location>
        <begin position="726"/>
        <end position="746"/>
    </location>
</feature>
<dbReference type="PROSITE" id="PS00745">
    <property type="entry name" value="RF_PROK_I"/>
    <property type="match status" value="1"/>
</dbReference>
<feature type="transmembrane region" description="Helical" evidence="5">
    <location>
        <begin position="963"/>
        <end position="983"/>
    </location>
</feature>
<name>A0A068SDR5_9FUNG</name>
<keyword evidence="2" id="KW-0488">Methylation</keyword>
<evidence type="ECO:0000259" key="6">
    <source>
        <dbReference type="PROSITE" id="PS00745"/>
    </source>
</evidence>
<keyword evidence="5" id="KW-0812">Transmembrane</keyword>
<feature type="transmembrane region" description="Helical" evidence="5">
    <location>
        <begin position="559"/>
        <end position="576"/>
    </location>
</feature>
<dbReference type="Proteomes" id="UP000027586">
    <property type="component" value="Unassembled WGS sequence"/>
</dbReference>
<dbReference type="NCBIfam" id="TIGR00019">
    <property type="entry name" value="prfA"/>
    <property type="match status" value="1"/>
</dbReference>
<feature type="transmembrane region" description="Helical" evidence="5">
    <location>
        <begin position="876"/>
        <end position="892"/>
    </location>
</feature>